<dbReference type="PATRIC" id="fig|1434106.5.peg.215"/>
<dbReference type="RefSeq" id="WP_048116628.1">
    <property type="nucleotide sequence ID" value="NZ_CP009530.1"/>
</dbReference>
<accession>A0A0E3R086</accession>
<name>A0A0E3R086_METBA</name>
<evidence type="ECO:0000313" key="3">
    <source>
        <dbReference type="Proteomes" id="UP000033079"/>
    </source>
</evidence>
<dbReference type="EMBL" id="CP009530">
    <property type="protein sequence ID" value="AKB56712.1"/>
    <property type="molecule type" value="Genomic_DNA"/>
</dbReference>
<keyword evidence="1" id="KW-1133">Transmembrane helix</keyword>
<gene>
    <name evidence="2" type="ORF">MSBR2_0196</name>
</gene>
<evidence type="ECO:0000256" key="1">
    <source>
        <dbReference type="SAM" id="Phobius"/>
    </source>
</evidence>
<dbReference type="HOGENOM" id="CLU_2695728_0_0_2"/>
<dbReference type="AlphaFoldDB" id="A0A0E3R086"/>
<sequence length="73" mass="8125">MFDIIDFLNTNKEWLFSGIGTSTIFEIFAIIGGIISIIIYWLLKKNNAEPNQIQIIGNNSSGNKQAGHDIKGK</sequence>
<organism evidence="2 3">
    <name type="scientific">Methanosarcina barkeri 227</name>
    <dbReference type="NCBI Taxonomy" id="1434106"/>
    <lineage>
        <taxon>Archaea</taxon>
        <taxon>Methanobacteriati</taxon>
        <taxon>Methanobacteriota</taxon>
        <taxon>Stenosarchaea group</taxon>
        <taxon>Methanomicrobia</taxon>
        <taxon>Methanosarcinales</taxon>
        <taxon>Methanosarcinaceae</taxon>
        <taxon>Methanosarcina</taxon>
    </lineage>
</organism>
<evidence type="ECO:0000313" key="2">
    <source>
        <dbReference type="EMBL" id="AKB56712.1"/>
    </source>
</evidence>
<dbReference type="GeneID" id="24799129"/>
<feature type="transmembrane region" description="Helical" evidence="1">
    <location>
        <begin position="24"/>
        <end position="43"/>
    </location>
</feature>
<dbReference type="Proteomes" id="UP000033079">
    <property type="component" value="Chromosome"/>
</dbReference>
<protein>
    <submittedName>
        <fullName evidence="2">Uncharacterized protein</fullName>
    </submittedName>
</protein>
<keyword evidence="1" id="KW-0472">Membrane</keyword>
<keyword evidence="1" id="KW-0812">Transmembrane</keyword>
<proteinExistence type="predicted"/>
<dbReference type="KEGG" id="mbar:MSBR2_0196"/>
<reference evidence="2 3" key="1">
    <citation type="submission" date="2014-07" db="EMBL/GenBank/DDBJ databases">
        <title>Methanogenic archaea and the global carbon cycle.</title>
        <authorList>
            <person name="Henriksen J.R."/>
            <person name="Luke J."/>
            <person name="Reinhart S."/>
            <person name="Benedict M.N."/>
            <person name="Youngblut N.D."/>
            <person name="Metcalf M.E."/>
            <person name="Whitaker R.J."/>
            <person name="Metcalf W.W."/>
        </authorList>
    </citation>
    <scope>NUCLEOTIDE SEQUENCE [LARGE SCALE GENOMIC DNA]</scope>
    <source>
        <strain evidence="2 3">227</strain>
    </source>
</reference>